<evidence type="ECO:0000313" key="5">
    <source>
        <dbReference type="EMBL" id="RUS75780.1"/>
    </source>
</evidence>
<dbReference type="EMBL" id="RQTK01000712">
    <property type="protein sequence ID" value="RUS75780.1"/>
    <property type="molecule type" value="Genomic_DNA"/>
</dbReference>
<feature type="region of interest" description="Disordered" evidence="2">
    <location>
        <begin position="182"/>
        <end position="209"/>
    </location>
</feature>
<gene>
    <name evidence="5" type="ORF">EGW08_016466</name>
</gene>
<proteinExistence type="predicted"/>
<feature type="domain" description="MADF" evidence="3">
    <location>
        <begin position="19"/>
        <end position="121"/>
    </location>
</feature>
<dbReference type="STRING" id="188477.A0A3S1BVF0"/>
<evidence type="ECO:0000313" key="6">
    <source>
        <dbReference type="Proteomes" id="UP000271974"/>
    </source>
</evidence>
<feature type="domain" description="BESS" evidence="4">
    <location>
        <begin position="240"/>
        <end position="279"/>
    </location>
</feature>
<protein>
    <recommendedName>
        <fullName evidence="7">MADF domain-containing protein</fullName>
    </recommendedName>
</protein>
<evidence type="ECO:0000259" key="4">
    <source>
        <dbReference type="PROSITE" id="PS51031"/>
    </source>
</evidence>
<keyword evidence="1" id="KW-0539">Nucleus</keyword>
<dbReference type="GO" id="GO:0003677">
    <property type="term" value="F:DNA binding"/>
    <property type="evidence" value="ECO:0007669"/>
    <property type="project" value="InterPro"/>
</dbReference>
<evidence type="ECO:0000256" key="1">
    <source>
        <dbReference type="PROSITE-ProRule" id="PRU00371"/>
    </source>
</evidence>
<evidence type="ECO:0008006" key="7">
    <source>
        <dbReference type="Google" id="ProtNLM"/>
    </source>
</evidence>
<dbReference type="PANTHER" id="PTHR12243">
    <property type="entry name" value="MADF DOMAIN TRANSCRIPTION FACTOR"/>
    <property type="match status" value="1"/>
</dbReference>
<dbReference type="AlphaFoldDB" id="A0A3S1BVF0"/>
<dbReference type="GO" id="GO:0006357">
    <property type="term" value="P:regulation of transcription by RNA polymerase II"/>
    <property type="evidence" value="ECO:0007669"/>
    <property type="project" value="TreeGrafter"/>
</dbReference>
<dbReference type="PROSITE" id="PS51029">
    <property type="entry name" value="MADF"/>
    <property type="match status" value="1"/>
</dbReference>
<dbReference type="InterPro" id="IPR004210">
    <property type="entry name" value="BESS_motif"/>
</dbReference>
<dbReference type="GO" id="GO:0005634">
    <property type="term" value="C:nucleus"/>
    <property type="evidence" value="ECO:0007669"/>
    <property type="project" value="UniProtKB-SubCell"/>
</dbReference>
<dbReference type="Pfam" id="PF10545">
    <property type="entry name" value="MADF_DNA_bdg"/>
    <property type="match status" value="1"/>
</dbReference>
<dbReference type="OrthoDB" id="6153252at2759"/>
<evidence type="ECO:0000259" key="3">
    <source>
        <dbReference type="PROSITE" id="PS51029"/>
    </source>
</evidence>
<dbReference type="InterPro" id="IPR006578">
    <property type="entry name" value="MADF-dom"/>
</dbReference>
<dbReference type="SMART" id="SM00595">
    <property type="entry name" value="MADF"/>
    <property type="match status" value="1"/>
</dbReference>
<evidence type="ECO:0000256" key="2">
    <source>
        <dbReference type="SAM" id="MobiDB-lite"/>
    </source>
</evidence>
<dbReference type="PROSITE" id="PS51031">
    <property type="entry name" value="BESS"/>
    <property type="match status" value="1"/>
</dbReference>
<comment type="subcellular location">
    <subcellularLocation>
        <location evidence="1">Nucleus</location>
    </subcellularLocation>
</comment>
<keyword evidence="6" id="KW-1185">Reference proteome</keyword>
<dbReference type="GO" id="GO:0005667">
    <property type="term" value="C:transcription regulator complex"/>
    <property type="evidence" value="ECO:0007669"/>
    <property type="project" value="TreeGrafter"/>
</dbReference>
<accession>A0A3S1BVF0</accession>
<dbReference type="Proteomes" id="UP000271974">
    <property type="component" value="Unassembled WGS sequence"/>
</dbReference>
<reference evidence="5 6" key="1">
    <citation type="submission" date="2019-01" db="EMBL/GenBank/DDBJ databases">
        <title>A draft genome assembly of the solar-powered sea slug Elysia chlorotica.</title>
        <authorList>
            <person name="Cai H."/>
            <person name="Li Q."/>
            <person name="Fang X."/>
            <person name="Li J."/>
            <person name="Curtis N.E."/>
            <person name="Altenburger A."/>
            <person name="Shibata T."/>
            <person name="Feng M."/>
            <person name="Maeda T."/>
            <person name="Schwartz J.A."/>
            <person name="Shigenobu S."/>
            <person name="Lundholm N."/>
            <person name="Nishiyama T."/>
            <person name="Yang H."/>
            <person name="Hasebe M."/>
            <person name="Li S."/>
            <person name="Pierce S.K."/>
            <person name="Wang J."/>
        </authorList>
    </citation>
    <scope>NUCLEOTIDE SEQUENCE [LARGE SCALE GENOMIC DNA]</scope>
    <source>
        <strain evidence="5">EC2010</strain>
        <tissue evidence="5">Whole organism of an adult</tissue>
    </source>
</reference>
<comment type="caution">
    <text evidence="5">The sequence shown here is derived from an EMBL/GenBank/DDBJ whole genome shotgun (WGS) entry which is preliminary data.</text>
</comment>
<dbReference type="PANTHER" id="PTHR12243:SF64">
    <property type="entry name" value="DORSAL INTERACTING PROTEIN 3-RELATED"/>
    <property type="match status" value="1"/>
</dbReference>
<sequence>MSWRSSRGEEIKGLFDTEFLIAVIEQYPIIWDKGNRLYKCSSSTANAWKEVCRAVFANYDEAKEHEQNSSLRLVMKRWKNVRDTWAKAQKRISSDNRTPKGRHPRRYIFQEQLSFLKKVIKVKEEDSLTADNSDSNAGTGSDVDIDLDIDSASTLLDPLGDDVLETTDGVVVEANVNAAAPSLDLPSVPCSNGGTDDSPDVPEPRPRIRPNRKKRRLNLYRHDVEDDGQVDLPPHEYENNNRHMLFFRSIIPSVQWLNEEQVLEFQVGVLKLVQDLRKTSSESLTVQNIKTEDCPP</sequence>
<name>A0A3S1BVF0_ELYCH</name>
<organism evidence="5 6">
    <name type="scientific">Elysia chlorotica</name>
    <name type="common">Eastern emerald elysia</name>
    <name type="synonym">Sea slug</name>
    <dbReference type="NCBI Taxonomy" id="188477"/>
    <lineage>
        <taxon>Eukaryota</taxon>
        <taxon>Metazoa</taxon>
        <taxon>Spiralia</taxon>
        <taxon>Lophotrochozoa</taxon>
        <taxon>Mollusca</taxon>
        <taxon>Gastropoda</taxon>
        <taxon>Heterobranchia</taxon>
        <taxon>Euthyneura</taxon>
        <taxon>Panpulmonata</taxon>
        <taxon>Sacoglossa</taxon>
        <taxon>Placobranchoidea</taxon>
        <taxon>Plakobranchidae</taxon>
        <taxon>Elysia</taxon>
    </lineage>
</organism>
<dbReference type="InterPro" id="IPR039353">
    <property type="entry name" value="TF_Adf1"/>
</dbReference>